<dbReference type="InterPro" id="IPR055944">
    <property type="entry name" value="DUF7522"/>
</dbReference>
<dbReference type="AlphaFoldDB" id="A0ABD5Q3V9"/>
<dbReference type="GeneID" id="73043965"/>
<evidence type="ECO:0000313" key="1">
    <source>
        <dbReference type="EMBL" id="MFC4825323.1"/>
    </source>
</evidence>
<sequence>MPQLYPYRLTEFLHAQVGDGLRSVIYHDREGYEVVFVREDVDDFSEAEIDNIVADLWANSYEQAIREDLRGQGPLNCSLWVFGEAIEMHFVADERHGVAVSLDTETFLAQNSFIRQCLGVAGVE</sequence>
<accession>A0ABD5Q3V9</accession>
<evidence type="ECO:0000313" key="2">
    <source>
        <dbReference type="Proteomes" id="UP001595945"/>
    </source>
</evidence>
<comment type="caution">
    <text evidence="1">The sequence shown here is derived from an EMBL/GenBank/DDBJ whole genome shotgun (WGS) entry which is preliminary data.</text>
</comment>
<dbReference type="Proteomes" id="UP001595945">
    <property type="component" value="Unassembled WGS sequence"/>
</dbReference>
<dbReference type="RefSeq" id="WP_254268989.1">
    <property type="nucleotide sequence ID" value="NZ_CP100400.1"/>
</dbReference>
<dbReference type="Pfam" id="PF24366">
    <property type="entry name" value="DUF7522"/>
    <property type="match status" value="1"/>
</dbReference>
<dbReference type="EMBL" id="JBHSHT010000002">
    <property type="protein sequence ID" value="MFC4825323.1"/>
    <property type="molecule type" value="Genomic_DNA"/>
</dbReference>
<name>A0ABD5Q3V9_9EURY</name>
<proteinExistence type="predicted"/>
<organism evidence="1 2">
    <name type="scientific">Halorussus aquaticus</name>
    <dbReference type="NCBI Taxonomy" id="2953748"/>
    <lineage>
        <taxon>Archaea</taxon>
        <taxon>Methanobacteriati</taxon>
        <taxon>Methanobacteriota</taxon>
        <taxon>Stenosarchaea group</taxon>
        <taxon>Halobacteria</taxon>
        <taxon>Halobacteriales</taxon>
        <taxon>Haladaptataceae</taxon>
        <taxon>Halorussus</taxon>
    </lineage>
</organism>
<reference evidence="1 2" key="1">
    <citation type="journal article" date="2019" name="Int. J. Syst. Evol. Microbiol.">
        <title>The Global Catalogue of Microorganisms (GCM) 10K type strain sequencing project: providing services to taxonomists for standard genome sequencing and annotation.</title>
        <authorList>
            <consortium name="The Broad Institute Genomics Platform"/>
            <consortium name="The Broad Institute Genome Sequencing Center for Infectious Disease"/>
            <person name="Wu L."/>
            <person name="Ma J."/>
        </authorList>
    </citation>
    <scope>NUCLEOTIDE SEQUENCE [LARGE SCALE GENOMIC DNA]</scope>
    <source>
        <strain evidence="1 2">XZYJ18</strain>
    </source>
</reference>
<protein>
    <submittedName>
        <fullName evidence="1">Uncharacterized protein</fullName>
    </submittedName>
</protein>
<keyword evidence="2" id="KW-1185">Reference proteome</keyword>
<gene>
    <name evidence="1" type="ORF">ACFO9K_13750</name>
</gene>